<dbReference type="PANTHER" id="PTHR30572:SF18">
    <property type="entry name" value="ABC-TYPE MACROLIDE FAMILY EXPORT SYSTEM PERMEASE COMPONENT 2"/>
    <property type="match status" value="1"/>
</dbReference>
<protein>
    <submittedName>
        <fullName evidence="9">ABC transporter permease</fullName>
    </submittedName>
</protein>
<evidence type="ECO:0000256" key="5">
    <source>
        <dbReference type="ARBA" id="ARBA00023136"/>
    </source>
</evidence>
<evidence type="ECO:0000256" key="6">
    <source>
        <dbReference type="SAM" id="Phobius"/>
    </source>
</evidence>
<name>A0A3B0CHH1_9FLAO</name>
<accession>A0A3B0CHH1</accession>
<dbReference type="Proteomes" id="UP000276603">
    <property type="component" value="Unassembled WGS sequence"/>
</dbReference>
<evidence type="ECO:0000256" key="3">
    <source>
        <dbReference type="ARBA" id="ARBA00022692"/>
    </source>
</evidence>
<keyword evidence="2" id="KW-1003">Cell membrane</keyword>
<feature type="transmembrane region" description="Helical" evidence="6">
    <location>
        <begin position="386"/>
        <end position="410"/>
    </location>
</feature>
<feature type="transmembrane region" description="Helical" evidence="6">
    <location>
        <begin position="301"/>
        <end position="319"/>
    </location>
</feature>
<keyword evidence="3 6" id="KW-0812">Transmembrane</keyword>
<feature type="transmembrane region" description="Helical" evidence="6">
    <location>
        <begin position="773"/>
        <end position="794"/>
    </location>
</feature>
<gene>
    <name evidence="9" type="ORF">D7Z94_03480</name>
</gene>
<dbReference type="PANTHER" id="PTHR30572">
    <property type="entry name" value="MEMBRANE COMPONENT OF TRANSPORTER-RELATED"/>
    <property type="match status" value="1"/>
</dbReference>
<keyword evidence="4 6" id="KW-1133">Transmembrane helix</keyword>
<feature type="transmembrane region" description="Helical" evidence="6">
    <location>
        <begin position="21"/>
        <end position="43"/>
    </location>
</feature>
<feature type="domain" description="MacB-like periplasmic core" evidence="8">
    <location>
        <begin position="20"/>
        <end position="250"/>
    </location>
</feature>
<organism evidence="9 10">
    <name type="scientific">Ulvibacterium marinum</name>
    <dbReference type="NCBI Taxonomy" id="2419782"/>
    <lineage>
        <taxon>Bacteria</taxon>
        <taxon>Pseudomonadati</taxon>
        <taxon>Bacteroidota</taxon>
        <taxon>Flavobacteriia</taxon>
        <taxon>Flavobacteriales</taxon>
        <taxon>Flavobacteriaceae</taxon>
        <taxon>Ulvibacterium</taxon>
    </lineage>
</organism>
<dbReference type="GO" id="GO:0005886">
    <property type="term" value="C:plasma membrane"/>
    <property type="evidence" value="ECO:0007669"/>
    <property type="project" value="UniProtKB-SubCell"/>
</dbReference>
<dbReference type="RefSeq" id="WP_120710123.1">
    <property type="nucleotide sequence ID" value="NZ_RBCJ01000001.1"/>
</dbReference>
<evidence type="ECO:0000256" key="2">
    <source>
        <dbReference type="ARBA" id="ARBA00022475"/>
    </source>
</evidence>
<dbReference type="Pfam" id="PF02687">
    <property type="entry name" value="FtsX"/>
    <property type="match status" value="2"/>
</dbReference>
<comment type="caution">
    <text evidence="9">The sequence shown here is derived from an EMBL/GenBank/DDBJ whole genome shotgun (WGS) entry which is preliminary data.</text>
</comment>
<proteinExistence type="predicted"/>
<dbReference type="AlphaFoldDB" id="A0A3B0CHH1"/>
<feature type="transmembrane region" description="Helical" evidence="6">
    <location>
        <begin position="690"/>
        <end position="711"/>
    </location>
</feature>
<dbReference type="GO" id="GO:0022857">
    <property type="term" value="F:transmembrane transporter activity"/>
    <property type="evidence" value="ECO:0007669"/>
    <property type="project" value="TreeGrafter"/>
</dbReference>
<evidence type="ECO:0000313" key="10">
    <source>
        <dbReference type="Proteomes" id="UP000276603"/>
    </source>
</evidence>
<dbReference type="EMBL" id="RBCJ01000001">
    <property type="protein sequence ID" value="RKN82916.1"/>
    <property type="molecule type" value="Genomic_DNA"/>
</dbReference>
<keyword evidence="10" id="KW-1185">Reference proteome</keyword>
<comment type="subcellular location">
    <subcellularLocation>
        <location evidence="1">Cell membrane</location>
        <topology evidence="1">Multi-pass membrane protein</topology>
    </subcellularLocation>
</comment>
<evidence type="ECO:0000313" key="9">
    <source>
        <dbReference type="EMBL" id="RKN82916.1"/>
    </source>
</evidence>
<dbReference type="OrthoDB" id="8740261at2"/>
<sequence length="813" mass="92166">MFRNYLKIAFRNLWNNKAFSIINIIGLSIGLSASFVIGAIIYYDLTFDKFHPDGKRIYRVTTDFKTPEAEFHNRGVAVPLGKALKEGVTGIELTSTFFSAYAQKARSKDADKVFRNPRNQIYTDKEYFQIFSYEWLAGAPEVALSNPNEVVLTDRRAGRYFPGMHPQEIMGKTVLYNDSVPVRVVGVVSNFKDQSDFIFQEFLSLKTAHSFGQKNLIDNDEWNSTNSGSQVFVRLVDNNALGNVQRHLDRLSKENEDDGMHDRGETRNFHLQPLSDIHLNSDYMVFDQSEYRGSKTVLKNLTFVALFLLLLGCINFINLNTAQATKRSKEIGIRKTLGSSRKRLVFQFLGETFLLTGAAAIVSLFLSSRLLLLFNEFIPPGLNLGLFSSPIIVGCIILLLGVITLLSGFYPALVLSHFKPVSVLKNQGLPGTGKSTLRKYLTVFQFVIAQIFVVATILVGKQLNFLMNKDMGFKTEAIAYMGTWNDPDLNKRLNFAEELKSFQLISQVSLGWNPPASSNMRTADISYTNKGRDILTSVQLLFGDLNYRELFDIKLLAGRERLNDTIKEYVINETYSKMLGFEHPWEAIGESLRMDNELNPIVGVMEDFNQGSLRFGIRPMALVGDMYRNDFSLFEIVHFSLLGSSENWPTIIAEVEEKWKTVYPEMDFEFRFMDDTIKKFYEQERRASMLLKWSAGLAILISCLGLLGLVIHTTERRTKEIGIRKVLGATLAQLNLLLCKEFLVLIGIAFVIAAPIAWWGLDYWLQGFAYKTVLSWWVFFLGGITMLFIAMAIISIRTIAAANTDPVKSLRTE</sequence>
<evidence type="ECO:0000256" key="1">
    <source>
        <dbReference type="ARBA" id="ARBA00004651"/>
    </source>
</evidence>
<evidence type="ECO:0000259" key="8">
    <source>
        <dbReference type="Pfam" id="PF12704"/>
    </source>
</evidence>
<feature type="transmembrane region" description="Helical" evidence="6">
    <location>
        <begin position="440"/>
        <end position="460"/>
    </location>
</feature>
<feature type="domain" description="ABC3 transporter permease C-terminal" evidence="7">
    <location>
        <begin position="303"/>
        <end position="419"/>
    </location>
</feature>
<dbReference type="InterPro" id="IPR050250">
    <property type="entry name" value="Macrolide_Exporter_MacB"/>
</dbReference>
<feature type="transmembrane region" description="Helical" evidence="6">
    <location>
        <begin position="742"/>
        <end position="761"/>
    </location>
</feature>
<dbReference type="InterPro" id="IPR025857">
    <property type="entry name" value="MacB_PCD"/>
</dbReference>
<keyword evidence="5 6" id="KW-0472">Membrane</keyword>
<reference evidence="9 10" key="1">
    <citation type="submission" date="2018-10" db="EMBL/GenBank/DDBJ databases">
        <title>Ulvibacterium marinum gen. nov., sp. nov., a novel marine bacterium of the family Flavobacteriaceae, isolated from a culture of the green alga Ulva prolifera.</title>
        <authorList>
            <person name="Zhang Z."/>
        </authorList>
    </citation>
    <scope>NUCLEOTIDE SEQUENCE [LARGE SCALE GENOMIC DNA]</scope>
    <source>
        <strain evidence="9 10">CCMM003</strain>
    </source>
</reference>
<feature type="domain" description="ABC3 transporter permease C-terminal" evidence="7">
    <location>
        <begin position="695"/>
        <end position="805"/>
    </location>
</feature>
<feature type="transmembrane region" description="Helical" evidence="6">
    <location>
        <begin position="344"/>
        <end position="366"/>
    </location>
</feature>
<evidence type="ECO:0000259" key="7">
    <source>
        <dbReference type="Pfam" id="PF02687"/>
    </source>
</evidence>
<dbReference type="InterPro" id="IPR003838">
    <property type="entry name" value="ABC3_permease_C"/>
</dbReference>
<evidence type="ECO:0000256" key="4">
    <source>
        <dbReference type="ARBA" id="ARBA00022989"/>
    </source>
</evidence>
<dbReference type="Pfam" id="PF12704">
    <property type="entry name" value="MacB_PCD"/>
    <property type="match status" value="1"/>
</dbReference>